<dbReference type="AlphaFoldDB" id="A0A1F6V7U2"/>
<organism evidence="1 2">
    <name type="scientific">Candidatus Nomurabacteria bacterium RIFCSPHIGHO2_01_FULL_40_24b</name>
    <dbReference type="NCBI Taxonomy" id="1801739"/>
    <lineage>
        <taxon>Bacteria</taxon>
        <taxon>Candidatus Nomuraibacteriota</taxon>
    </lineage>
</organism>
<name>A0A1F6V7U2_9BACT</name>
<sequence>MDKKILENLYITKKLSSADIARKFSCSETKINYWLAFHKIKKRTISEAIYQKNNPKGDPFLFNRPRTRNQMFLFGLGLGLYWGEGTKRNLHMVRLGNSDPQLIKKFIDFLVDIYNINKKRLRFQLQIYDDLNSNELLKFWAKYLSVKNTQFSKTTILKRRGKGTYLEKMKYGVIIVGFGNVKLRNLICAQIANMENL</sequence>
<dbReference type="Proteomes" id="UP000177370">
    <property type="component" value="Unassembled WGS sequence"/>
</dbReference>
<reference evidence="1 2" key="1">
    <citation type="journal article" date="2016" name="Nat. Commun.">
        <title>Thousands of microbial genomes shed light on interconnected biogeochemical processes in an aquifer system.</title>
        <authorList>
            <person name="Anantharaman K."/>
            <person name="Brown C.T."/>
            <person name="Hug L.A."/>
            <person name="Sharon I."/>
            <person name="Castelle C.J."/>
            <person name="Probst A.J."/>
            <person name="Thomas B.C."/>
            <person name="Singh A."/>
            <person name="Wilkins M.J."/>
            <person name="Karaoz U."/>
            <person name="Brodie E.L."/>
            <person name="Williams K.H."/>
            <person name="Hubbard S.S."/>
            <person name="Banfield J.F."/>
        </authorList>
    </citation>
    <scope>NUCLEOTIDE SEQUENCE [LARGE SCALE GENOMIC DNA]</scope>
</reference>
<evidence type="ECO:0000313" key="2">
    <source>
        <dbReference type="Proteomes" id="UP000177370"/>
    </source>
</evidence>
<evidence type="ECO:0000313" key="1">
    <source>
        <dbReference type="EMBL" id="OGI65544.1"/>
    </source>
</evidence>
<comment type="caution">
    <text evidence="1">The sequence shown here is derived from an EMBL/GenBank/DDBJ whole genome shotgun (WGS) entry which is preliminary data.</text>
</comment>
<evidence type="ECO:0008006" key="3">
    <source>
        <dbReference type="Google" id="ProtNLM"/>
    </source>
</evidence>
<proteinExistence type="predicted"/>
<protein>
    <recommendedName>
        <fullName evidence="3">Homing endonuclease LAGLIDADG domain-containing protein</fullName>
    </recommendedName>
</protein>
<dbReference type="EMBL" id="MFTP01000017">
    <property type="protein sequence ID" value="OGI65544.1"/>
    <property type="molecule type" value="Genomic_DNA"/>
</dbReference>
<gene>
    <name evidence="1" type="ORF">A2647_03670</name>
</gene>
<accession>A0A1F6V7U2</accession>